<evidence type="ECO:0000256" key="2">
    <source>
        <dbReference type="SAM" id="Phobius"/>
    </source>
</evidence>
<comment type="caution">
    <text evidence="3">The sequence shown here is derived from an EMBL/GenBank/DDBJ whole genome shotgun (WGS) entry which is preliminary data.</text>
</comment>
<reference evidence="3 4" key="1">
    <citation type="submission" date="2019-11" db="EMBL/GenBank/DDBJ databases">
        <authorList>
            <person name="Cheng Q."/>
            <person name="Yang Z."/>
        </authorList>
    </citation>
    <scope>NUCLEOTIDE SEQUENCE [LARGE SCALE GENOMIC DNA]</scope>
    <source>
        <strain evidence="3 4">HX-22-1</strain>
    </source>
</reference>
<keyword evidence="2" id="KW-0472">Membrane</keyword>
<keyword evidence="2" id="KW-0812">Transmembrane</keyword>
<accession>A0A7K0FSK8</accession>
<keyword evidence="4" id="KW-1185">Reference proteome</keyword>
<gene>
    <name evidence="3" type="ORF">GJJ64_15610</name>
</gene>
<dbReference type="AlphaFoldDB" id="A0A7K0FSK8"/>
<feature type="transmembrane region" description="Helical" evidence="2">
    <location>
        <begin position="6"/>
        <end position="30"/>
    </location>
</feature>
<dbReference type="Pfam" id="PF16118">
    <property type="entry name" value="DUF4834"/>
    <property type="match status" value="1"/>
</dbReference>
<feature type="region of interest" description="Disordered" evidence="1">
    <location>
        <begin position="70"/>
        <end position="90"/>
    </location>
</feature>
<name>A0A7K0FSK8_9SPHI</name>
<dbReference type="EMBL" id="WKJI01000005">
    <property type="protein sequence ID" value="MRX48621.1"/>
    <property type="molecule type" value="Genomic_DNA"/>
</dbReference>
<evidence type="ECO:0000313" key="4">
    <source>
        <dbReference type="Proteomes" id="UP000462931"/>
    </source>
</evidence>
<sequence>MGGLLKFIIITICVLYILRVLARIFLPFLFKKAIHKMQEKMQQQQGGAYQYQQQTHTKPEGKITVDYIPPQKKEPKLDNAGDFVDYEEVK</sequence>
<protein>
    <submittedName>
        <fullName evidence="3">DUF4834 family protein</fullName>
    </submittedName>
</protein>
<evidence type="ECO:0000313" key="3">
    <source>
        <dbReference type="EMBL" id="MRX48621.1"/>
    </source>
</evidence>
<dbReference type="RefSeq" id="WP_154288686.1">
    <property type="nucleotide sequence ID" value="NZ_WKJI01000005.1"/>
</dbReference>
<dbReference type="InterPro" id="IPR032272">
    <property type="entry name" value="DUF4834"/>
</dbReference>
<evidence type="ECO:0000256" key="1">
    <source>
        <dbReference type="SAM" id="MobiDB-lite"/>
    </source>
</evidence>
<keyword evidence="2" id="KW-1133">Transmembrane helix</keyword>
<dbReference type="Proteomes" id="UP000462931">
    <property type="component" value="Unassembled WGS sequence"/>
</dbReference>
<proteinExistence type="predicted"/>
<organism evidence="3 4">
    <name type="scientific">Pedobacter puniceum</name>
    <dbReference type="NCBI Taxonomy" id="2666136"/>
    <lineage>
        <taxon>Bacteria</taxon>
        <taxon>Pseudomonadati</taxon>
        <taxon>Bacteroidota</taxon>
        <taxon>Sphingobacteriia</taxon>
        <taxon>Sphingobacteriales</taxon>
        <taxon>Sphingobacteriaceae</taxon>
        <taxon>Pedobacter</taxon>
    </lineage>
</organism>